<keyword evidence="2" id="KW-1185">Reference proteome</keyword>
<dbReference type="InterPro" id="IPR050275">
    <property type="entry name" value="PGM_Phosphatase"/>
</dbReference>
<evidence type="ECO:0000313" key="1">
    <source>
        <dbReference type="EMBL" id="PXW91777.1"/>
    </source>
</evidence>
<evidence type="ECO:0000313" key="2">
    <source>
        <dbReference type="Proteomes" id="UP000247922"/>
    </source>
</evidence>
<dbReference type="AlphaFoldDB" id="A0A2V3WBD5"/>
<organism evidence="1 2">
    <name type="scientific">Streptohalobacillus salinus</name>
    <dbReference type="NCBI Taxonomy" id="621096"/>
    <lineage>
        <taxon>Bacteria</taxon>
        <taxon>Bacillati</taxon>
        <taxon>Bacillota</taxon>
        <taxon>Bacilli</taxon>
        <taxon>Bacillales</taxon>
        <taxon>Bacillaceae</taxon>
        <taxon>Streptohalobacillus</taxon>
    </lineage>
</organism>
<dbReference type="Pfam" id="PF00300">
    <property type="entry name" value="His_Phos_1"/>
    <property type="match status" value="1"/>
</dbReference>
<protein>
    <submittedName>
        <fullName evidence="1">2,3-bisphosphoglycerate-dependent phosphoglycerate mutase</fullName>
    </submittedName>
</protein>
<sequence length="179" mass="20859">MKKIVLVRHCHAEGQHKDTPLTNLGVNQARRLAEYLEKEELFPKKVITSPYMRAVETIRPYARKHDVKIERDPRLQERILSDEPVDDWMAVVKESFEDPNYKLPGGESATDALKRFKTVIDEVNEDDEPVILVTHGNLLGLYLHEINPDYNFGDWQVLKNPDVFIVHIDGDHREVNHVW</sequence>
<dbReference type="EMBL" id="QJJR01000004">
    <property type="protein sequence ID" value="PXW91777.1"/>
    <property type="molecule type" value="Genomic_DNA"/>
</dbReference>
<dbReference type="InterPro" id="IPR029033">
    <property type="entry name" value="His_PPase_superfam"/>
</dbReference>
<name>A0A2V3WBD5_9BACI</name>
<accession>A0A2V3WBD5</accession>
<dbReference type="OrthoDB" id="512570at2"/>
<dbReference type="PANTHER" id="PTHR48100">
    <property type="entry name" value="BROAD-SPECIFICITY PHOSPHATASE YOR283W-RELATED"/>
    <property type="match status" value="1"/>
</dbReference>
<dbReference type="Gene3D" id="3.40.50.1240">
    <property type="entry name" value="Phosphoglycerate mutase-like"/>
    <property type="match status" value="1"/>
</dbReference>
<dbReference type="RefSeq" id="WP_110251074.1">
    <property type="nucleotide sequence ID" value="NZ_QJJR01000004.1"/>
</dbReference>
<reference evidence="1 2" key="1">
    <citation type="submission" date="2018-05" db="EMBL/GenBank/DDBJ databases">
        <title>Genomic Encyclopedia of Type Strains, Phase IV (KMG-IV): sequencing the most valuable type-strain genomes for metagenomic binning, comparative biology and taxonomic classification.</title>
        <authorList>
            <person name="Goeker M."/>
        </authorList>
    </citation>
    <scope>NUCLEOTIDE SEQUENCE [LARGE SCALE GENOMIC DNA]</scope>
    <source>
        <strain evidence="1 2">DSM 22440</strain>
    </source>
</reference>
<comment type="caution">
    <text evidence="1">The sequence shown here is derived from an EMBL/GenBank/DDBJ whole genome shotgun (WGS) entry which is preliminary data.</text>
</comment>
<dbReference type="InterPro" id="IPR013078">
    <property type="entry name" value="His_Pase_superF_clade-1"/>
</dbReference>
<dbReference type="GO" id="GO:0005737">
    <property type="term" value="C:cytoplasm"/>
    <property type="evidence" value="ECO:0007669"/>
    <property type="project" value="TreeGrafter"/>
</dbReference>
<dbReference type="SMART" id="SM00855">
    <property type="entry name" value="PGAM"/>
    <property type="match status" value="1"/>
</dbReference>
<proteinExistence type="predicted"/>
<dbReference type="GO" id="GO:0016791">
    <property type="term" value="F:phosphatase activity"/>
    <property type="evidence" value="ECO:0007669"/>
    <property type="project" value="TreeGrafter"/>
</dbReference>
<dbReference type="Proteomes" id="UP000247922">
    <property type="component" value="Unassembled WGS sequence"/>
</dbReference>
<dbReference type="PANTHER" id="PTHR48100:SF1">
    <property type="entry name" value="HISTIDINE PHOSPHATASE FAMILY PROTEIN-RELATED"/>
    <property type="match status" value="1"/>
</dbReference>
<gene>
    <name evidence="1" type="ORF">DES38_104211</name>
</gene>
<dbReference type="SUPFAM" id="SSF53254">
    <property type="entry name" value="Phosphoglycerate mutase-like"/>
    <property type="match status" value="1"/>
</dbReference>
<dbReference type="CDD" id="cd07067">
    <property type="entry name" value="HP_PGM_like"/>
    <property type="match status" value="1"/>
</dbReference>